<dbReference type="PANTHER" id="PTHR47354">
    <property type="entry name" value="NADH OXIDOREDUCTASE HCR"/>
    <property type="match status" value="1"/>
</dbReference>
<dbReference type="Pfam" id="PF00111">
    <property type="entry name" value="Fer2"/>
    <property type="match status" value="1"/>
</dbReference>
<dbReference type="OrthoDB" id="9789468at2"/>
<dbReference type="PROSITE" id="PS51085">
    <property type="entry name" value="2FE2S_FER_2"/>
    <property type="match status" value="1"/>
</dbReference>
<dbReference type="InterPro" id="IPR050415">
    <property type="entry name" value="MRET"/>
</dbReference>
<dbReference type="Pfam" id="PF00970">
    <property type="entry name" value="FAD_binding_6"/>
    <property type="match status" value="1"/>
</dbReference>
<gene>
    <name evidence="1" type="ORF">ECE50_002170</name>
</gene>
<sequence>MSSHYTWYTKTVIPETPDSVTIVFDTRGVLFRYEAGQFIQVTLVIDGQPVTRSYSLSSSPDTDVYPAITVKRIPGGLMSNHIFNMASTIGEWQIEGPLGAFTLREAACRHLVLLGGGSGITPLYAIARSAIQQHPGLQVTLLYSSSTVADTIFKTQLDQWQQQQPNNIRIHYVLSRHPAGEAAAENNIIAGRINRIIAKKLVKQAIAATDNNAHYFICGPAELMKMHEEALTSVGVPETHIRKEWYAPEAVTAVTAVTLPDTVQEVLLHLYEQTNLLEVKPGMTILDAALEDKIPLPYSCRGGTCGKCAARLSSGKVQLLENYALRQEDLDAGLILLCRSYPLDSQVTVEVDG</sequence>
<organism evidence="1 2">
    <name type="scientific">Chitinophaga solisilvae</name>
    <dbReference type="NCBI Taxonomy" id="1233460"/>
    <lineage>
        <taxon>Bacteria</taxon>
        <taxon>Pseudomonadati</taxon>
        <taxon>Bacteroidota</taxon>
        <taxon>Chitinophagia</taxon>
        <taxon>Chitinophagales</taxon>
        <taxon>Chitinophagaceae</taxon>
        <taxon>Chitinophaga</taxon>
    </lineage>
</organism>
<dbReference type="Gene3D" id="3.10.20.30">
    <property type="match status" value="1"/>
</dbReference>
<dbReference type="SUPFAM" id="SSF52343">
    <property type="entry name" value="Ferredoxin reductase-like, C-terminal NADP-linked domain"/>
    <property type="match status" value="1"/>
</dbReference>
<dbReference type="PROSITE" id="PS51384">
    <property type="entry name" value="FAD_FR"/>
    <property type="match status" value="1"/>
</dbReference>
<dbReference type="Gene3D" id="3.40.50.80">
    <property type="entry name" value="Nucleotide-binding domain of ferredoxin-NADP reductase (FNR) module"/>
    <property type="match status" value="1"/>
</dbReference>
<dbReference type="Gene3D" id="2.40.30.10">
    <property type="entry name" value="Translation factors"/>
    <property type="match status" value="1"/>
</dbReference>
<dbReference type="EMBL" id="RIAR02000001">
    <property type="protein sequence ID" value="NSL85619.1"/>
    <property type="molecule type" value="Genomic_DNA"/>
</dbReference>
<evidence type="ECO:0000313" key="2">
    <source>
        <dbReference type="Proteomes" id="UP000281028"/>
    </source>
</evidence>
<dbReference type="Proteomes" id="UP000281028">
    <property type="component" value="Unassembled WGS sequence"/>
</dbReference>
<reference evidence="1" key="1">
    <citation type="submission" date="2020-05" db="EMBL/GenBank/DDBJ databases">
        <title>Chitinophaga laudate sp. nov., isolated from a tropical peat swamp.</title>
        <authorList>
            <person name="Goh C.B.S."/>
            <person name="Lee M.S."/>
            <person name="Parimannan S."/>
            <person name="Pasbakhsh P."/>
            <person name="Yule C.M."/>
            <person name="Rajandas H."/>
            <person name="Loke S."/>
            <person name="Croft L."/>
            <person name="Tan J.B.L."/>
        </authorList>
    </citation>
    <scope>NUCLEOTIDE SEQUENCE</scope>
    <source>
        <strain evidence="1">Mgbs1</strain>
    </source>
</reference>
<accession>A0A433WED0</accession>
<protein>
    <submittedName>
        <fullName evidence="1">Iron-sulfur cluster-binding domain-containing protein</fullName>
    </submittedName>
</protein>
<dbReference type="AlphaFoldDB" id="A0A433WED0"/>
<proteinExistence type="predicted"/>
<dbReference type="SUPFAM" id="SSF54292">
    <property type="entry name" value="2Fe-2S ferredoxin-like"/>
    <property type="match status" value="1"/>
</dbReference>
<dbReference type="InterPro" id="IPR017938">
    <property type="entry name" value="Riboflavin_synthase-like_b-brl"/>
</dbReference>
<evidence type="ECO:0000313" key="1">
    <source>
        <dbReference type="EMBL" id="NSL85619.1"/>
    </source>
</evidence>
<dbReference type="GO" id="GO:0051536">
    <property type="term" value="F:iron-sulfur cluster binding"/>
    <property type="evidence" value="ECO:0007669"/>
    <property type="project" value="InterPro"/>
</dbReference>
<name>A0A433WED0_9BACT</name>
<comment type="caution">
    <text evidence="1">The sequence shown here is derived from an EMBL/GenBank/DDBJ whole genome shotgun (WGS) entry which is preliminary data.</text>
</comment>
<dbReference type="InterPro" id="IPR001433">
    <property type="entry name" value="OxRdtase_FAD/NAD-bd"/>
</dbReference>
<dbReference type="SUPFAM" id="SSF63380">
    <property type="entry name" value="Riboflavin synthase domain-like"/>
    <property type="match status" value="1"/>
</dbReference>
<dbReference type="InterPro" id="IPR017927">
    <property type="entry name" value="FAD-bd_FR_type"/>
</dbReference>
<dbReference type="PRINTS" id="PR00371">
    <property type="entry name" value="FPNCR"/>
</dbReference>
<dbReference type="PANTHER" id="PTHR47354:SF5">
    <property type="entry name" value="PROTEIN RFBI"/>
    <property type="match status" value="1"/>
</dbReference>
<dbReference type="InterPro" id="IPR036010">
    <property type="entry name" value="2Fe-2S_ferredoxin-like_sf"/>
</dbReference>
<dbReference type="PRINTS" id="PR00406">
    <property type="entry name" value="CYTB5RDTASE"/>
</dbReference>
<dbReference type="CDD" id="cd00207">
    <property type="entry name" value="fer2"/>
    <property type="match status" value="1"/>
</dbReference>
<dbReference type="InterPro" id="IPR001041">
    <property type="entry name" value="2Fe-2S_ferredoxin-type"/>
</dbReference>
<dbReference type="GO" id="GO:0016491">
    <property type="term" value="F:oxidoreductase activity"/>
    <property type="evidence" value="ECO:0007669"/>
    <property type="project" value="InterPro"/>
</dbReference>
<dbReference type="InterPro" id="IPR001709">
    <property type="entry name" value="Flavoprot_Pyr_Nucl_cyt_Rdtase"/>
</dbReference>
<keyword evidence="2" id="KW-1185">Reference proteome</keyword>
<dbReference type="Pfam" id="PF00175">
    <property type="entry name" value="NAD_binding_1"/>
    <property type="match status" value="1"/>
</dbReference>
<dbReference type="InterPro" id="IPR012675">
    <property type="entry name" value="Beta-grasp_dom_sf"/>
</dbReference>
<dbReference type="InterPro" id="IPR039261">
    <property type="entry name" value="FNR_nucleotide-bd"/>
</dbReference>
<dbReference type="InterPro" id="IPR008333">
    <property type="entry name" value="Cbr1-like_FAD-bd_dom"/>
</dbReference>